<evidence type="ECO:0000256" key="1">
    <source>
        <dbReference type="ARBA" id="ARBA00004141"/>
    </source>
</evidence>
<dbReference type="InterPro" id="IPR053286">
    <property type="entry name" value="Nematode_rcpt-like_srab"/>
</dbReference>
<evidence type="ECO:0000313" key="6">
    <source>
        <dbReference type="EMBL" id="KAK6759032.1"/>
    </source>
</evidence>
<evidence type="ECO:0000256" key="5">
    <source>
        <dbReference type="SAM" id="Phobius"/>
    </source>
</evidence>
<dbReference type="Pfam" id="PF10292">
    <property type="entry name" value="7TM_GPCR_Srab"/>
    <property type="match status" value="1"/>
</dbReference>
<proteinExistence type="predicted"/>
<keyword evidence="3 5" id="KW-1133">Transmembrane helix</keyword>
<accession>A0ABR1E8M7</accession>
<gene>
    <name evidence="6" type="primary">Necator_chrV.g21119</name>
    <name evidence="6" type="ORF">RB195_016326</name>
</gene>
<keyword evidence="4 5" id="KW-0472">Membrane</keyword>
<dbReference type="Proteomes" id="UP001303046">
    <property type="component" value="Unassembled WGS sequence"/>
</dbReference>
<protein>
    <submittedName>
        <fullName evidence="6">Uncharacterized protein</fullName>
    </submittedName>
</protein>
<dbReference type="PANTHER" id="PTHR46561">
    <property type="entry name" value="SERPENTINE RECEPTOR, CLASS AB (CLASS A-LIKE)-RELATED"/>
    <property type="match status" value="1"/>
</dbReference>
<evidence type="ECO:0000313" key="7">
    <source>
        <dbReference type="Proteomes" id="UP001303046"/>
    </source>
</evidence>
<organism evidence="6 7">
    <name type="scientific">Necator americanus</name>
    <name type="common">Human hookworm</name>
    <dbReference type="NCBI Taxonomy" id="51031"/>
    <lineage>
        <taxon>Eukaryota</taxon>
        <taxon>Metazoa</taxon>
        <taxon>Ecdysozoa</taxon>
        <taxon>Nematoda</taxon>
        <taxon>Chromadorea</taxon>
        <taxon>Rhabditida</taxon>
        <taxon>Rhabditina</taxon>
        <taxon>Rhabditomorpha</taxon>
        <taxon>Strongyloidea</taxon>
        <taxon>Ancylostomatidae</taxon>
        <taxon>Bunostominae</taxon>
        <taxon>Necator</taxon>
    </lineage>
</organism>
<comment type="caution">
    <text evidence="6">The sequence shown here is derived from an EMBL/GenBank/DDBJ whole genome shotgun (WGS) entry which is preliminary data.</text>
</comment>
<keyword evidence="7" id="KW-1185">Reference proteome</keyword>
<evidence type="ECO:0000256" key="3">
    <source>
        <dbReference type="ARBA" id="ARBA00022989"/>
    </source>
</evidence>
<feature type="transmembrane region" description="Helical" evidence="5">
    <location>
        <begin position="66"/>
        <end position="87"/>
    </location>
</feature>
<dbReference type="InterPro" id="IPR019408">
    <property type="entry name" value="7TM_GPCR_serpentine_rcpt_Srab"/>
</dbReference>
<dbReference type="PANTHER" id="PTHR46561:SF11">
    <property type="entry name" value="SERPENTINE RECEPTOR CLASS ALPHA_BETA-14"/>
    <property type="match status" value="1"/>
</dbReference>
<keyword evidence="2 5" id="KW-0812">Transmembrane</keyword>
<name>A0ABR1E8M7_NECAM</name>
<evidence type="ECO:0000256" key="4">
    <source>
        <dbReference type="ARBA" id="ARBA00023136"/>
    </source>
</evidence>
<comment type="subcellular location">
    <subcellularLocation>
        <location evidence="1">Membrane</location>
        <topology evidence="1">Multi-pass membrane protein</topology>
    </subcellularLocation>
</comment>
<dbReference type="EMBL" id="JAVFWL010000005">
    <property type="protein sequence ID" value="KAK6759032.1"/>
    <property type="molecule type" value="Genomic_DNA"/>
</dbReference>
<evidence type="ECO:0000256" key="2">
    <source>
        <dbReference type="ARBA" id="ARBA00022692"/>
    </source>
</evidence>
<sequence length="180" mass="20710">MVHGRSISETVKSGSLDSLLCVIVEILEAVCEEILGRYSLAAICCDTLSRRYQIEENLWTIRTLKVYVYTNGTFNATYLIALSIVIFNNEAFSKPVYYALIEVFNVVYLYALALPLVLWYNRKDVQNQIRYAVDRNMAMNYTRIFEALQSHWNSGDVIPQKRMVTVASQLFKKRVSASKQ</sequence>
<reference evidence="6 7" key="1">
    <citation type="submission" date="2023-08" db="EMBL/GenBank/DDBJ databases">
        <title>A Necator americanus chromosomal reference genome.</title>
        <authorList>
            <person name="Ilik V."/>
            <person name="Petrzelkova K.J."/>
            <person name="Pardy F."/>
            <person name="Fuh T."/>
            <person name="Niatou-Singa F.S."/>
            <person name="Gouil Q."/>
            <person name="Baker L."/>
            <person name="Ritchie M.E."/>
            <person name="Jex A.R."/>
            <person name="Gazzola D."/>
            <person name="Li H."/>
            <person name="Toshio Fujiwara R."/>
            <person name="Zhan B."/>
            <person name="Aroian R.V."/>
            <person name="Pafco B."/>
            <person name="Schwarz E.M."/>
        </authorList>
    </citation>
    <scope>NUCLEOTIDE SEQUENCE [LARGE SCALE GENOMIC DNA]</scope>
    <source>
        <strain evidence="6 7">Aroian</strain>
        <tissue evidence="6">Whole animal</tissue>
    </source>
</reference>
<feature type="transmembrane region" description="Helical" evidence="5">
    <location>
        <begin position="99"/>
        <end position="120"/>
    </location>
</feature>